<accession>A0A255H0M0</accession>
<evidence type="ECO:0000313" key="2">
    <source>
        <dbReference type="Proteomes" id="UP000216311"/>
    </source>
</evidence>
<dbReference type="EMBL" id="NMVQ01000019">
    <property type="protein sequence ID" value="OYO21241.1"/>
    <property type="molecule type" value="Genomic_DNA"/>
</dbReference>
<reference evidence="1 2" key="1">
    <citation type="submission" date="2017-07" db="EMBL/GenBank/DDBJ databases">
        <title>Draft whole genome sequences of clinical Proprionibacteriaceae strains.</title>
        <authorList>
            <person name="Bernier A.-M."/>
            <person name="Bernard K."/>
            <person name="Domingo M.-C."/>
        </authorList>
    </citation>
    <scope>NUCLEOTIDE SEQUENCE [LARGE SCALE GENOMIC DNA]</scope>
    <source>
        <strain evidence="1 2">NML 130396</strain>
    </source>
</reference>
<evidence type="ECO:0000313" key="1">
    <source>
        <dbReference type="EMBL" id="OYO21241.1"/>
    </source>
</evidence>
<protein>
    <submittedName>
        <fullName evidence="1">Uncharacterized protein</fullName>
    </submittedName>
</protein>
<gene>
    <name evidence="1" type="ORF">CGZ93_10775</name>
</gene>
<organism evidence="1 2">
    <name type="scientific">Enemella dayhoffiae</name>
    <dbReference type="NCBI Taxonomy" id="2016507"/>
    <lineage>
        <taxon>Bacteria</taxon>
        <taxon>Bacillati</taxon>
        <taxon>Actinomycetota</taxon>
        <taxon>Actinomycetes</taxon>
        <taxon>Propionibacteriales</taxon>
        <taxon>Propionibacteriaceae</taxon>
        <taxon>Enemella</taxon>
    </lineage>
</organism>
<dbReference type="Proteomes" id="UP000216311">
    <property type="component" value="Unassembled WGS sequence"/>
</dbReference>
<comment type="caution">
    <text evidence="1">The sequence shown here is derived from an EMBL/GenBank/DDBJ whole genome shotgun (WGS) entry which is preliminary data.</text>
</comment>
<proteinExistence type="predicted"/>
<dbReference type="AlphaFoldDB" id="A0A255H0M0"/>
<name>A0A255H0M0_9ACTN</name>
<sequence>MSPQVDPLVDKGVPLFTYLAKTQQLREKAVTEVKSYERDGEVVWLHDLPQGEEIRLASEGTELLSIERPERVDAPREVARSVSTGASL</sequence>
<keyword evidence="2" id="KW-1185">Reference proteome</keyword>
<dbReference type="RefSeq" id="WP_094364150.1">
    <property type="nucleotide sequence ID" value="NZ_NMVQ01000019.1"/>
</dbReference>